<evidence type="ECO:0000256" key="11">
    <source>
        <dbReference type="SAM" id="MobiDB-lite"/>
    </source>
</evidence>
<comment type="similarity">
    <text evidence="10">Belongs to the DHHC palmitoyltransferase family.</text>
</comment>
<feature type="transmembrane region" description="Helical" evidence="10">
    <location>
        <begin position="183"/>
        <end position="210"/>
    </location>
</feature>
<dbReference type="AlphaFoldDB" id="A0A9W8EC81"/>
<evidence type="ECO:0000256" key="2">
    <source>
        <dbReference type="ARBA" id="ARBA00022679"/>
    </source>
</evidence>
<keyword evidence="5 10" id="KW-0472">Membrane</keyword>
<dbReference type="GO" id="GO:0019706">
    <property type="term" value="F:protein-cysteine S-palmitoyltransferase activity"/>
    <property type="evidence" value="ECO:0007669"/>
    <property type="project" value="UniProtKB-EC"/>
</dbReference>
<keyword evidence="2 10" id="KW-0808">Transferase</keyword>
<keyword evidence="7" id="KW-0449">Lipoprotein</keyword>
<reference evidence="13" key="1">
    <citation type="submission" date="2022-07" db="EMBL/GenBank/DDBJ databases">
        <title>Phylogenomic reconstructions and comparative analyses of Kickxellomycotina fungi.</title>
        <authorList>
            <person name="Reynolds N.K."/>
            <person name="Stajich J.E."/>
            <person name="Barry K."/>
            <person name="Grigoriev I.V."/>
            <person name="Crous P."/>
            <person name="Smith M.E."/>
        </authorList>
    </citation>
    <scope>NUCLEOTIDE SEQUENCE</scope>
    <source>
        <strain evidence="13">RSA 567</strain>
    </source>
</reference>
<comment type="catalytic activity">
    <reaction evidence="9 10">
        <text>L-cysteinyl-[protein] + hexadecanoyl-CoA = S-hexadecanoyl-L-cysteinyl-[protein] + CoA</text>
        <dbReference type="Rhea" id="RHEA:36683"/>
        <dbReference type="Rhea" id="RHEA-COMP:10131"/>
        <dbReference type="Rhea" id="RHEA-COMP:11032"/>
        <dbReference type="ChEBI" id="CHEBI:29950"/>
        <dbReference type="ChEBI" id="CHEBI:57287"/>
        <dbReference type="ChEBI" id="CHEBI:57379"/>
        <dbReference type="ChEBI" id="CHEBI:74151"/>
        <dbReference type="EC" id="2.3.1.225"/>
    </reaction>
</comment>
<keyword evidence="14" id="KW-1185">Reference proteome</keyword>
<feature type="transmembrane region" description="Helical" evidence="10">
    <location>
        <begin position="40"/>
        <end position="58"/>
    </location>
</feature>
<organism evidence="13 14">
    <name type="scientific">Dimargaris verticillata</name>
    <dbReference type="NCBI Taxonomy" id="2761393"/>
    <lineage>
        <taxon>Eukaryota</taxon>
        <taxon>Fungi</taxon>
        <taxon>Fungi incertae sedis</taxon>
        <taxon>Zoopagomycota</taxon>
        <taxon>Kickxellomycotina</taxon>
        <taxon>Dimargaritomycetes</taxon>
        <taxon>Dimargaritales</taxon>
        <taxon>Dimargaritaceae</taxon>
        <taxon>Dimargaris</taxon>
    </lineage>
</organism>
<dbReference type="OrthoDB" id="331948at2759"/>
<name>A0A9W8EC81_9FUNG</name>
<keyword evidence="4 10" id="KW-1133">Transmembrane helix</keyword>
<accession>A0A9W8EC81</accession>
<comment type="caution">
    <text evidence="13">The sequence shown here is derived from an EMBL/GenBank/DDBJ whole genome shotgun (WGS) entry which is preliminary data.</text>
</comment>
<dbReference type="GO" id="GO:0016020">
    <property type="term" value="C:membrane"/>
    <property type="evidence" value="ECO:0007669"/>
    <property type="project" value="UniProtKB-SubCell"/>
</dbReference>
<dbReference type="PANTHER" id="PTHR12246">
    <property type="entry name" value="PALMITOYLTRANSFERASE ZDHHC16"/>
    <property type="match status" value="1"/>
</dbReference>
<sequence length="461" mass="52053">MGLGGILIVAGVWVLIGFIGLTSQYFVFWDYLGGPTVHTFTVLGGFNALLALLCYNYYLACRVDPGRVPSDWEPPANPEDVLVIEVKKNNAGPRYCRVCKHFKPPRAHHCSSCKRCVLKMDHHCPWLDNCIGYNNYGHFIRFLIFVDLTCSYCLVLLCRRVWQLYVNRRNWSVYYAIQPSQTEFGFLLVNLVLDTMVLFLVGILSIYHLWLLIDNTTTIETFEKDRIKKMVRRRIVSQLNYPYDVGLVGNIKQVLGPSPWLWLWPQAMPKGGVMFPIASYLQPPVYWPPMESTSFETPTIYDTRPTHTSKVLSVRQKAESYELATISANDREQMVSQFTSDISSGVDTDAFSIDTYDSDDDYFAQEEDDLMALSRAVDRIAEHSNRMQKRKLPRSDSAASVSPGGSQATPDLSSSGRKLLGPSTPSAESAHPSSAVPSQDETAMFTKGSLLHQLHHKHKSS</sequence>
<evidence type="ECO:0000313" key="13">
    <source>
        <dbReference type="EMBL" id="KAJ1976748.1"/>
    </source>
</evidence>
<dbReference type="EMBL" id="JANBQB010000404">
    <property type="protein sequence ID" value="KAJ1976748.1"/>
    <property type="molecule type" value="Genomic_DNA"/>
</dbReference>
<evidence type="ECO:0000256" key="4">
    <source>
        <dbReference type="ARBA" id="ARBA00022989"/>
    </source>
</evidence>
<keyword evidence="6" id="KW-0564">Palmitate</keyword>
<comment type="domain">
    <text evidence="10">The DHHC domain is required for palmitoyltransferase activity.</text>
</comment>
<dbReference type="InterPro" id="IPR039859">
    <property type="entry name" value="PFA4/ZDH16/20/ERF2-like"/>
</dbReference>
<keyword evidence="3 10" id="KW-0812">Transmembrane</keyword>
<feature type="compositionally biased region" description="Polar residues" evidence="11">
    <location>
        <begin position="423"/>
        <end position="441"/>
    </location>
</feature>
<dbReference type="EC" id="2.3.1.225" evidence="10"/>
<evidence type="ECO:0000256" key="9">
    <source>
        <dbReference type="ARBA" id="ARBA00048048"/>
    </source>
</evidence>
<evidence type="ECO:0000256" key="1">
    <source>
        <dbReference type="ARBA" id="ARBA00004141"/>
    </source>
</evidence>
<comment type="subcellular location">
    <subcellularLocation>
        <location evidence="1">Membrane</location>
        <topology evidence="1">Multi-pass membrane protein</topology>
    </subcellularLocation>
</comment>
<dbReference type="Pfam" id="PF01529">
    <property type="entry name" value="DHHC"/>
    <property type="match status" value="1"/>
</dbReference>
<dbReference type="PROSITE" id="PS50216">
    <property type="entry name" value="DHHC"/>
    <property type="match status" value="1"/>
</dbReference>
<proteinExistence type="inferred from homology"/>
<dbReference type="Proteomes" id="UP001151582">
    <property type="component" value="Unassembled WGS sequence"/>
</dbReference>
<evidence type="ECO:0000256" key="7">
    <source>
        <dbReference type="ARBA" id="ARBA00023288"/>
    </source>
</evidence>
<evidence type="ECO:0000256" key="10">
    <source>
        <dbReference type="RuleBase" id="RU079119"/>
    </source>
</evidence>
<evidence type="ECO:0000259" key="12">
    <source>
        <dbReference type="Pfam" id="PF01529"/>
    </source>
</evidence>
<gene>
    <name evidence="13" type="primary">PFA4</name>
    <name evidence="13" type="ORF">H4R34_003858</name>
</gene>
<evidence type="ECO:0000256" key="8">
    <source>
        <dbReference type="ARBA" id="ARBA00023315"/>
    </source>
</evidence>
<protein>
    <recommendedName>
        <fullName evidence="10">Palmitoyltransferase</fullName>
        <ecNumber evidence="10">2.3.1.225</ecNumber>
    </recommendedName>
</protein>
<feature type="region of interest" description="Disordered" evidence="11">
    <location>
        <begin position="383"/>
        <end position="461"/>
    </location>
</feature>
<feature type="transmembrane region" description="Helical" evidence="10">
    <location>
        <begin position="6"/>
        <end position="28"/>
    </location>
</feature>
<dbReference type="InterPro" id="IPR001594">
    <property type="entry name" value="Palmitoyltrfase_DHHC"/>
</dbReference>
<evidence type="ECO:0000256" key="5">
    <source>
        <dbReference type="ARBA" id="ARBA00023136"/>
    </source>
</evidence>
<evidence type="ECO:0000256" key="3">
    <source>
        <dbReference type="ARBA" id="ARBA00022692"/>
    </source>
</evidence>
<feature type="compositionally biased region" description="Polar residues" evidence="11">
    <location>
        <begin position="397"/>
        <end position="416"/>
    </location>
</feature>
<keyword evidence="8 10" id="KW-0012">Acyltransferase</keyword>
<feature type="domain" description="Palmitoyltransferase DHHC" evidence="12">
    <location>
        <begin position="92"/>
        <end position="224"/>
    </location>
</feature>
<evidence type="ECO:0000256" key="6">
    <source>
        <dbReference type="ARBA" id="ARBA00023139"/>
    </source>
</evidence>
<evidence type="ECO:0000313" key="14">
    <source>
        <dbReference type="Proteomes" id="UP001151582"/>
    </source>
</evidence>